<keyword evidence="3" id="KW-1185">Reference proteome</keyword>
<sequence length="197" mass="21546">MGFKAVREGWGTERAVLIQSLSLSLARLRCFSSGVNLSAHGSIAFAGALKTGLLCLVRSWSPLLRVLRSGAHIDDTLPPTTRHLISYTSPAERLYTLRRPTSTPHQPPRTPHTFTTPRLTTPQNVLPPLHPLPRLPAHTRLRRAAHTSVPESREPDACPFLSALRHTTSHEEGTLSGGGGDSQWRNRGGYVGEWVGS</sequence>
<evidence type="ECO:0000313" key="2">
    <source>
        <dbReference type="EMBL" id="KAF2400590.1"/>
    </source>
</evidence>
<dbReference type="EMBL" id="ML996694">
    <property type="protein sequence ID" value="KAF2400590.1"/>
    <property type="molecule type" value="Genomic_DNA"/>
</dbReference>
<feature type="compositionally biased region" description="Low complexity" evidence="1">
    <location>
        <begin position="111"/>
        <end position="122"/>
    </location>
</feature>
<reference evidence="2" key="1">
    <citation type="journal article" date="2020" name="Stud. Mycol.">
        <title>101 Dothideomycetes genomes: a test case for predicting lifestyles and emergence of pathogens.</title>
        <authorList>
            <person name="Haridas S."/>
            <person name="Albert R."/>
            <person name="Binder M."/>
            <person name="Bloem J."/>
            <person name="Labutti K."/>
            <person name="Salamov A."/>
            <person name="Andreopoulos B."/>
            <person name="Baker S."/>
            <person name="Barry K."/>
            <person name="Bills G."/>
            <person name="Bluhm B."/>
            <person name="Cannon C."/>
            <person name="Castanera R."/>
            <person name="Culley D."/>
            <person name="Daum C."/>
            <person name="Ezra D."/>
            <person name="Gonzalez J."/>
            <person name="Henrissat B."/>
            <person name="Kuo A."/>
            <person name="Liang C."/>
            <person name="Lipzen A."/>
            <person name="Lutzoni F."/>
            <person name="Magnuson J."/>
            <person name="Mondo S."/>
            <person name="Nolan M."/>
            <person name="Ohm R."/>
            <person name="Pangilinan J."/>
            <person name="Park H.-J."/>
            <person name="Ramirez L."/>
            <person name="Alfaro M."/>
            <person name="Sun H."/>
            <person name="Tritt A."/>
            <person name="Yoshinaga Y."/>
            <person name="Zwiers L.-H."/>
            <person name="Turgeon B."/>
            <person name="Goodwin S."/>
            <person name="Spatafora J."/>
            <person name="Crous P."/>
            <person name="Grigoriev I."/>
        </authorList>
    </citation>
    <scope>NUCLEOTIDE SEQUENCE</scope>
    <source>
        <strain evidence="2">CBS 262.69</strain>
    </source>
</reference>
<accession>A0A6G1HX43</accession>
<feature type="region of interest" description="Disordered" evidence="1">
    <location>
        <begin position="99"/>
        <end position="134"/>
    </location>
</feature>
<protein>
    <submittedName>
        <fullName evidence="2">Uncharacterized protein</fullName>
    </submittedName>
</protein>
<organism evidence="2 3">
    <name type="scientific">Trichodelitschia bisporula</name>
    <dbReference type="NCBI Taxonomy" id="703511"/>
    <lineage>
        <taxon>Eukaryota</taxon>
        <taxon>Fungi</taxon>
        <taxon>Dikarya</taxon>
        <taxon>Ascomycota</taxon>
        <taxon>Pezizomycotina</taxon>
        <taxon>Dothideomycetes</taxon>
        <taxon>Dothideomycetes incertae sedis</taxon>
        <taxon>Phaeotrichales</taxon>
        <taxon>Phaeotrichaceae</taxon>
        <taxon>Trichodelitschia</taxon>
    </lineage>
</organism>
<dbReference type="Proteomes" id="UP000799640">
    <property type="component" value="Unassembled WGS sequence"/>
</dbReference>
<proteinExistence type="predicted"/>
<name>A0A6G1HX43_9PEZI</name>
<gene>
    <name evidence="2" type="ORF">EJ06DRAFT_397406</name>
</gene>
<dbReference type="AlphaFoldDB" id="A0A6G1HX43"/>
<feature type="region of interest" description="Disordered" evidence="1">
    <location>
        <begin position="168"/>
        <end position="197"/>
    </location>
</feature>
<evidence type="ECO:0000256" key="1">
    <source>
        <dbReference type="SAM" id="MobiDB-lite"/>
    </source>
</evidence>
<evidence type="ECO:0000313" key="3">
    <source>
        <dbReference type="Proteomes" id="UP000799640"/>
    </source>
</evidence>